<reference evidence="1 2" key="1">
    <citation type="submission" date="2017-12" db="EMBL/GenBank/DDBJ databases">
        <title>Complete genome sequence of Ralstonia solanacearum infecting bacteriophage RS-IDN-P1 isolated from eggplant soil in Indonesia.</title>
        <authorList>
            <person name="Addy H.S."/>
            <person name="Farid M.M."/>
            <person name="Ahmad A.A."/>
            <person name="Huang Q."/>
        </authorList>
    </citation>
    <scope>NUCLEOTIDE SEQUENCE [LARGE SCALE GENOMIC DNA]</scope>
</reference>
<proteinExistence type="predicted"/>
<keyword evidence="1" id="KW-0255">Endonuclease</keyword>
<dbReference type="SUPFAM" id="SSF47413">
    <property type="entry name" value="lambda repressor-like DNA-binding domains"/>
    <property type="match status" value="1"/>
</dbReference>
<gene>
    <name evidence="1" type="ORF">RsoP1IDN_12</name>
</gene>
<dbReference type="InterPro" id="IPR010982">
    <property type="entry name" value="Lambda_DNA-bd_dom_sf"/>
</dbReference>
<accession>A0A2P0VPI4</accession>
<sequence length="56" mass="6506">MNDRKRHDAVYWKLRQSDVEAVKARLADGFTQSAIAREFGITQQMVSMIKTGRHWA</sequence>
<keyword evidence="1" id="KW-0378">Hydrolase</keyword>
<dbReference type="Gene3D" id="1.10.260.40">
    <property type="entry name" value="lambda repressor-like DNA-binding domains"/>
    <property type="match status" value="1"/>
</dbReference>
<name>A0A2P0VPI4_9CAUD</name>
<keyword evidence="1" id="KW-0540">Nuclease</keyword>
<evidence type="ECO:0000313" key="1">
    <source>
        <dbReference type="EMBL" id="AUG85445.1"/>
    </source>
</evidence>
<protein>
    <submittedName>
        <fullName evidence="1">Putative HNH homing endonuclease</fullName>
    </submittedName>
</protein>
<evidence type="ECO:0000313" key="2">
    <source>
        <dbReference type="Proteomes" id="UP000242003"/>
    </source>
</evidence>
<dbReference type="GO" id="GO:0004519">
    <property type="term" value="F:endonuclease activity"/>
    <property type="evidence" value="ECO:0007669"/>
    <property type="project" value="UniProtKB-KW"/>
</dbReference>
<organism evidence="1 2">
    <name type="scientific">Ralstonia phage RsoP1IDN</name>
    <dbReference type="NCBI Taxonomy" id="2060091"/>
    <lineage>
        <taxon>Viruses</taxon>
        <taxon>Duplodnaviria</taxon>
        <taxon>Heunggongvirae</taxon>
        <taxon>Uroviricota</taxon>
        <taxon>Caudoviricetes</taxon>
        <taxon>Autographivirales</taxon>
        <taxon>Autonotataviridae</taxon>
        <taxon>Okabevirinae</taxon>
        <taxon>Higashivirus</taxon>
        <taxon>Higashivirus RsoP1IDN</taxon>
    </lineage>
</organism>
<dbReference type="GO" id="GO:0003677">
    <property type="term" value="F:DNA binding"/>
    <property type="evidence" value="ECO:0007669"/>
    <property type="project" value="InterPro"/>
</dbReference>
<dbReference type="EMBL" id="MG652450">
    <property type="protein sequence ID" value="AUG85445.1"/>
    <property type="molecule type" value="Genomic_DNA"/>
</dbReference>
<keyword evidence="2" id="KW-1185">Reference proteome</keyword>
<dbReference type="Proteomes" id="UP000242003">
    <property type="component" value="Segment"/>
</dbReference>